<dbReference type="Gene3D" id="3.10.350.10">
    <property type="entry name" value="LysM domain"/>
    <property type="match status" value="1"/>
</dbReference>
<accession>A0A1D2YSU0</accession>
<feature type="compositionally biased region" description="Basic and acidic residues" evidence="1">
    <location>
        <begin position="172"/>
        <end position="184"/>
    </location>
</feature>
<sequence>MTDLPFMSFEIREKVKHHNDGQSFTNLASLELQPIVKVYETEKETEVSGFLVLNGEFQKGKDWEKQFDNSDGIHYGSFFTEENEIETFQYQIPLSIQIQNDRITNHADILVEVEYFDYQVLSEKEIELIAKIKLFGVHPIPEQDTPNVNHYELDEIADPENTTRTELLSHVTSEDQSKEEKQSNEDQDEETIIKDVNQNLGAEESNIKNEEDPVEQKDIKSDDSGKDLESHETEDDTVAEFDEEKGKEVIEEIEENIEGADVDDDSTAKMNIGIHDRNSRTSPDKEQVNPLYSLFNHDRANKRKNDNHNENKHHVGTDAQTTFNRDQDYLISNENTVLEEDGFEDSGYNTSENKGSETKEENTKEILYSLMQGNEERKYRIKIYLVQHEDTLDQIAEKYDLKEEDIINYNNLENKELEKGQLLYLPVKRE</sequence>
<organism evidence="3 4">
    <name type="scientific">Vulcanibacillus modesticaldus</name>
    <dbReference type="NCBI Taxonomy" id="337097"/>
    <lineage>
        <taxon>Bacteria</taxon>
        <taxon>Bacillati</taxon>
        <taxon>Bacillota</taxon>
        <taxon>Bacilli</taxon>
        <taxon>Bacillales</taxon>
        <taxon>Bacillaceae</taxon>
        <taxon>Vulcanibacillus</taxon>
    </lineage>
</organism>
<dbReference type="Proteomes" id="UP000243739">
    <property type="component" value="Unassembled WGS sequence"/>
</dbReference>
<keyword evidence="4" id="KW-1185">Reference proteome</keyword>
<evidence type="ECO:0000313" key="4">
    <source>
        <dbReference type="Proteomes" id="UP000243739"/>
    </source>
</evidence>
<dbReference type="OrthoDB" id="2966368at2"/>
<reference evidence="3 4" key="1">
    <citation type="submission" date="2016-09" db="EMBL/GenBank/DDBJ databases">
        <title>Draft genome sequence for the type strain of Vulcanibacillus modesticaldus BR, a strictly anaerobic, moderately thermophilic, and nitrate-reducing bacterium from deep sea-hydrothermal vents of the Mid-Atlantic Ridge.</title>
        <authorList>
            <person name="Abin C.A."/>
            <person name="Hollibaugh J.T."/>
        </authorList>
    </citation>
    <scope>NUCLEOTIDE SEQUENCE [LARGE SCALE GENOMIC DNA]</scope>
    <source>
        <strain evidence="3 4">BR</strain>
    </source>
</reference>
<evidence type="ECO:0000259" key="2">
    <source>
        <dbReference type="PROSITE" id="PS51782"/>
    </source>
</evidence>
<feature type="domain" description="LysM" evidence="2">
    <location>
        <begin position="382"/>
        <end position="425"/>
    </location>
</feature>
<feature type="compositionally biased region" description="Basic and acidic residues" evidence="1">
    <location>
        <begin position="205"/>
        <end position="231"/>
    </location>
</feature>
<dbReference type="AlphaFoldDB" id="A0A1D2YSU0"/>
<name>A0A1D2YSU0_9BACI</name>
<dbReference type="STRING" id="337097.BHF71_03345"/>
<feature type="region of interest" description="Disordered" evidence="1">
    <location>
        <begin position="170"/>
        <end position="247"/>
    </location>
</feature>
<protein>
    <recommendedName>
        <fullName evidence="2">LysM domain-containing protein</fullName>
    </recommendedName>
</protein>
<dbReference type="SMART" id="SM00257">
    <property type="entry name" value="LysM"/>
    <property type="match status" value="1"/>
</dbReference>
<dbReference type="InterPro" id="IPR018392">
    <property type="entry name" value="LysM"/>
</dbReference>
<dbReference type="Pfam" id="PF20918">
    <property type="entry name" value="SPOCS_spoVID-N"/>
    <property type="match status" value="1"/>
</dbReference>
<dbReference type="Pfam" id="PF01476">
    <property type="entry name" value="LysM"/>
    <property type="match status" value="1"/>
</dbReference>
<feature type="region of interest" description="Disordered" evidence="1">
    <location>
        <begin position="341"/>
        <end position="360"/>
    </location>
</feature>
<evidence type="ECO:0000256" key="1">
    <source>
        <dbReference type="SAM" id="MobiDB-lite"/>
    </source>
</evidence>
<proteinExistence type="predicted"/>
<evidence type="ECO:0000313" key="3">
    <source>
        <dbReference type="EMBL" id="OEF98068.1"/>
    </source>
</evidence>
<dbReference type="CDD" id="cd00118">
    <property type="entry name" value="LysM"/>
    <property type="match status" value="1"/>
</dbReference>
<gene>
    <name evidence="3" type="ORF">BHF71_03345</name>
</gene>
<dbReference type="InterPro" id="IPR048862">
    <property type="entry name" value="SPOCS_spoVID_N"/>
</dbReference>
<dbReference type="PROSITE" id="PS51782">
    <property type="entry name" value="LYSM"/>
    <property type="match status" value="1"/>
</dbReference>
<dbReference type="EMBL" id="MIJF01000056">
    <property type="protein sequence ID" value="OEF98068.1"/>
    <property type="molecule type" value="Genomic_DNA"/>
</dbReference>
<comment type="caution">
    <text evidence="3">The sequence shown here is derived from an EMBL/GenBank/DDBJ whole genome shotgun (WGS) entry which is preliminary data.</text>
</comment>
<dbReference type="InterPro" id="IPR036779">
    <property type="entry name" value="LysM_dom_sf"/>
</dbReference>
<dbReference type="SUPFAM" id="SSF54106">
    <property type="entry name" value="LysM domain"/>
    <property type="match status" value="1"/>
</dbReference>
<dbReference type="RefSeq" id="WP_069657368.1">
    <property type="nucleotide sequence ID" value="NZ_MIJF01000056.1"/>
</dbReference>
<feature type="compositionally biased region" description="Acidic residues" evidence="1">
    <location>
        <begin position="232"/>
        <end position="243"/>
    </location>
</feature>